<evidence type="ECO:0000256" key="4">
    <source>
        <dbReference type="ARBA" id="ARBA00022679"/>
    </source>
</evidence>
<dbReference type="GO" id="GO:0005886">
    <property type="term" value="C:plasma membrane"/>
    <property type="evidence" value="ECO:0007669"/>
    <property type="project" value="UniProtKB-SubCell"/>
</dbReference>
<dbReference type="GO" id="GO:0016746">
    <property type="term" value="F:acyltransferase activity"/>
    <property type="evidence" value="ECO:0007669"/>
    <property type="project" value="UniProtKB-KW"/>
</dbReference>
<evidence type="ECO:0000256" key="3">
    <source>
        <dbReference type="ARBA" id="ARBA00022519"/>
    </source>
</evidence>
<dbReference type="EMBL" id="PJEO01000024">
    <property type="protein sequence ID" value="PKQ45476.1"/>
    <property type="molecule type" value="Genomic_DNA"/>
</dbReference>
<dbReference type="RefSeq" id="WP_106659366.1">
    <property type="nucleotide sequence ID" value="NZ_PJEO01000024.1"/>
</dbReference>
<protein>
    <submittedName>
        <fullName evidence="7">Lipid A biosynthesis acyltransferase</fullName>
    </submittedName>
</protein>
<comment type="subcellular location">
    <subcellularLocation>
        <location evidence="1">Cell inner membrane</location>
    </subcellularLocation>
</comment>
<dbReference type="Proteomes" id="UP000233435">
    <property type="component" value="Unassembled WGS sequence"/>
</dbReference>
<keyword evidence="5" id="KW-0472">Membrane</keyword>
<organism evidence="7 8">
    <name type="scientific">Confluentibacter flavum</name>
    <dbReference type="NCBI Taxonomy" id="1909700"/>
    <lineage>
        <taxon>Bacteria</taxon>
        <taxon>Pseudomonadati</taxon>
        <taxon>Bacteroidota</taxon>
        <taxon>Flavobacteriia</taxon>
        <taxon>Flavobacteriales</taxon>
        <taxon>Flavobacteriaceae</taxon>
        <taxon>Confluentibacter</taxon>
    </lineage>
</organism>
<comment type="caution">
    <text evidence="7">The sequence shown here is derived from an EMBL/GenBank/DDBJ whole genome shotgun (WGS) entry which is preliminary data.</text>
</comment>
<evidence type="ECO:0000313" key="8">
    <source>
        <dbReference type="Proteomes" id="UP000233435"/>
    </source>
</evidence>
<keyword evidence="8" id="KW-1185">Reference proteome</keyword>
<evidence type="ECO:0000256" key="2">
    <source>
        <dbReference type="ARBA" id="ARBA00022475"/>
    </source>
</evidence>
<dbReference type="AlphaFoldDB" id="A0A2N3HKK2"/>
<evidence type="ECO:0000256" key="5">
    <source>
        <dbReference type="ARBA" id="ARBA00023136"/>
    </source>
</evidence>
<evidence type="ECO:0000313" key="7">
    <source>
        <dbReference type="EMBL" id="PKQ45476.1"/>
    </source>
</evidence>
<keyword evidence="6 7" id="KW-0012">Acyltransferase</keyword>
<evidence type="ECO:0000256" key="1">
    <source>
        <dbReference type="ARBA" id="ARBA00004533"/>
    </source>
</evidence>
<dbReference type="GO" id="GO:0009247">
    <property type="term" value="P:glycolipid biosynthetic process"/>
    <property type="evidence" value="ECO:0007669"/>
    <property type="project" value="UniProtKB-ARBA"/>
</dbReference>
<keyword evidence="3" id="KW-0997">Cell inner membrane</keyword>
<name>A0A2N3HKK2_9FLAO</name>
<sequence>MAAEWDGKSRGTVFGFKVFIYFIKNFGINAAYALMHLPVPYFCLFSRKNVKGLSYYFRKRLGYSWVKSSIGVYKTYYIFGQTLIDKIAIPAGLGENYTFEFDGEHLLEEALAEKKGGILISAHVGNFELAQYFFNKRLKNTSIRIVITDQDHQDIKEYLDQFRHRDELQFIIVRDDFSHIFEINAALAQNKIICIAGDRYLKDTKCIQEKLLGKTAKFPVGPFYLASRLNVPVLFVYVMREPKKHYHLYARRIDVKARDAQDLLMKYTQNIENIVKKYPLQWFNFYDFWEDKEKHG</sequence>
<dbReference type="CDD" id="cd07984">
    <property type="entry name" value="LPLAT_LABLAT-like"/>
    <property type="match status" value="1"/>
</dbReference>
<dbReference type="PANTHER" id="PTHR30606">
    <property type="entry name" value="LIPID A BIOSYNTHESIS LAUROYL ACYLTRANSFERASE"/>
    <property type="match status" value="1"/>
</dbReference>
<gene>
    <name evidence="7" type="ORF">CSW08_07905</name>
</gene>
<evidence type="ECO:0000256" key="6">
    <source>
        <dbReference type="ARBA" id="ARBA00023315"/>
    </source>
</evidence>
<accession>A0A2N3HKK2</accession>
<dbReference type="OrthoDB" id="9808633at2"/>
<reference evidence="7 8" key="1">
    <citation type="submission" date="2017-12" db="EMBL/GenBank/DDBJ databases">
        <title>Confluentibacter flavum sp. nov., isolated from the saline lake.</title>
        <authorList>
            <person name="Yu L."/>
        </authorList>
    </citation>
    <scope>NUCLEOTIDE SEQUENCE [LARGE SCALE GENOMIC DNA]</scope>
    <source>
        <strain evidence="7 8">3B</strain>
    </source>
</reference>
<keyword evidence="4 7" id="KW-0808">Transferase</keyword>
<dbReference type="PANTHER" id="PTHR30606:SF10">
    <property type="entry name" value="PHOSPHATIDYLINOSITOL MANNOSIDE ACYLTRANSFERASE"/>
    <property type="match status" value="1"/>
</dbReference>
<proteinExistence type="predicted"/>
<keyword evidence="2" id="KW-1003">Cell membrane</keyword>
<dbReference type="InterPro" id="IPR004960">
    <property type="entry name" value="LipA_acyltrans"/>
</dbReference>
<dbReference type="Pfam" id="PF03279">
    <property type="entry name" value="Lip_A_acyltrans"/>
    <property type="match status" value="1"/>
</dbReference>